<evidence type="ECO:0000256" key="1">
    <source>
        <dbReference type="SAM" id="SignalP"/>
    </source>
</evidence>
<keyword evidence="5" id="KW-1185">Reference proteome</keyword>
<keyword evidence="1" id="KW-0732">Signal</keyword>
<reference evidence="2" key="1">
    <citation type="submission" date="2021-02" db="EMBL/GenBank/DDBJ databases">
        <authorList>
            <person name="Nowell W R."/>
        </authorList>
    </citation>
    <scope>NUCLEOTIDE SEQUENCE</scope>
</reference>
<comment type="caution">
    <text evidence="2">The sequence shown here is derived from an EMBL/GenBank/DDBJ whole genome shotgun (WGS) entry which is preliminary data.</text>
</comment>
<feature type="chain" id="PRO_5035601093" evidence="1">
    <location>
        <begin position="25"/>
        <end position="216"/>
    </location>
</feature>
<evidence type="ECO:0000313" key="3">
    <source>
        <dbReference type="EMBL" id="CAF1219050.1"/>
    </source>
</evidence>
<dbReference type="AlphaFoldDB" id="A0A814KL26"/>
<dbReference type="EMBL" id="CAJNOL010000851">
    <property type="protein sequence ID" value="CAF1219050.1"/>
    <property type="molecule type" value="Genomic_DNA"/>
</dbReference>
<dbReference type="EMBL" id="CAJNOH010000482">
    <property type="protein sequence ID" value="CAF1053883.1"/>
    <property type="molecule type" value="Genomic_DNA"/>
</dbReference>
<sequence>MITIQCTCVFLLMITLTFIQTINSSGIIDNDKNENKFDEIEQIPSLLSLEKRQTNIHECLSKNHLSNILNRNQRASISRPYFNYWRPVRDNVRSSTKNPIPFPPRLGQAFSPRLGKRANQDRDQLENLDKNLVNRSIDLETFLITLMSYLQEKKIDIIYEDSTKICFSQPIDITFIQQILDKYNTNRRYQDEQIKEDIHERQSIGKHPVLFRYRLG</sequence>
<name>A0A814KL26_9BILA</name>
<evidence type="ECO:0000313" key="5">
    <source>
        <dbReference type="Proteomes" id="UP000663870"/>
    </source>
</evidence>
<evidence type="ECO:0000313" key="4">
    <source>
        <dbReference type="Proteomes" id="UP000663854"/>
    </source>
</evidence>
<gene>
    <name evidence="3" type="ORF">JXQ802_LOCUS25344</name>
    <name evidence="2" type="ORF">PYM288_LOCUS17290</name>
</gene>
<feature type="signal peptide" evidence="1">
    <location>
        <begin position="1"/>
        <end position="24"/>
    </location>
</feature>
<dbReference type="Proteomes" id="UP000663870">
    <property type="component" value="Unassembled WGS sequence"/>
</dbReference>
<accession>A0A814KL26</accession>
<proteinExistence type="predicted"/>
<evidence type="ECO:0000313" key="2">
    <source>
        <dbReference type="EMBL" id="CAF1053883.1"/>
    </source>
</evidence>
<organism evidence="2 4">
    <name type="scientific">Rotaria sordida</name>
    <dbReference type="NCBI Taxonomy" id="392033"/>
    <lineage>
        <taxon>Eukaryota</taxon>
        <taxon>Metazoa</taxon>
        <taxon>Spiralia</taxon>
        <taxon>Gnathifera</taxon>
        <taxon>Rotifera</taxon>
        <taxon>Eurotatoria</taxon>
        <taxon>Bdelloidea</taxon>
        <taxon>Philodinida</taxon>
        <taxon>Philodinidae</taxon>
        <taxon>Rotaria</taxon>
    </lineage>
</organism>
<protein>
    <submittedName>
        <fullName evidence="2">Uncharacterized protein</fullName>
    </submittedName>
</protein>
<dbReference type="Proteomes" id="UP000663854">
    <property type="component" value="Unassembled WGS sequence"/>
</dbReference>